<evidence type="ECO:0000313" key="8">
    <source>
        <dbReference type="EMBL" id="GHO53084.1"/>
    </source>
</evidence>
<evidence type="ECO:0000313" key="9">
    <source>
        <dbReference type="Proteomes" id="UP000654345"/>
    </source>
</evidence>
<feature type="transmembrane region" description="Helical" evidence="6">
    <location>
        <begin position="186"/>
        <end position="210"/>
    </location>
</feature>
<protein>
    <submittedName>
        <fullName evidence="8">Drug/metabolite exporter YedA</fullName>
    </submittedName>
</protein>
<accession>A0ABQ3UK29</accession>
<organism evidence="8 9">
    <name type="scientific">Ktedonobacter robiniae</name>
    <dbReference type="NCBI Taxonomy" id="2778365"/>
    <lineage>
        <taxon>Bacteria</taxon>
        <taxon>Bacillati</taxon>
        <taxon>Chloroflexota</taxon>
        <taxon>Ktedonobacteria</taxon>
        <taxon>Ktedonobacterales</taxon>
        <taxon>Ktedonobacteraceae</taxon>
        <taxon>Ktedonobacter</taxon>
    </lineage>
</organism>
<dbReference type="EMBL" id="BNJG01000001">
    <property type="protein sequence ID" value="GHO53084.1"/>
    <property type="molecule type" value="Genomic_DNA"/>
</dbReference>
<evidence type="ECO:0000256" key="2">
    <source>
        <dbReference type="ARBA" id="ARBA00007362"/>
    </source>
</evidence>
<comment type="caution">
    <text evidence="8">The sequence shown here is derived from an EMBL/GenBank/DDBJ whole genome shotgun (WGS) entry which is preliminary data.</text>
</comment>
<dbReference type="InterPro" id="IPR000620">
    <property type="entry name" value="EamA_dom"/>
</dbReference>
<feature type="domain" description="EamA" evidence="7">
    <location>
        <begin position="9"/>
        <end position="135"/>
    </location>
</feature>
<comment type="similarity">
    <text evidence="2">Belongs to the EamA transporter family.</text>
</comment>
<proteinExistence type="inferred from homology"/>
<keyword evidence="9" id="KW-1185">Reference proteome</keyword>
<keyword evidence="4 6" id="KW-1133">Transmembrane helix</keyword>
<evidence type="ECO:0000259" key="7">
    <source>
        <dbReference type="Pfam" id="PF00892"/>
    </source>
</evidence>
<keyword evidence="3 6" id="KW-0812">Transmembrane</keyword>
<feature type="transmembrane region" description="Helical" evidence="6">
    <location>
        <begin position="159"/>
        <end position="179"/>
    </location>
</feature>
<dbReference type="Proteomes" id="UP000654345">
    <property type="component" value="Unassembled WGS sequence"/>
</dbReference>
<feature type="transmembrane region" description="Helical" evidence="6">
    <location>
        <begin position="63"/>
        <end position="85"/>
    </location>
</feature>
<evidence type="ECO:0000256" key="1">
    <source>
        <dbReference type="ARBA" id="ARBA00004141"/>
    </source>
</evidence>
<feature type="domain" description="EamA" evidence="7">
    <location>
        <begin position="160"/>
        <end position="294"/>
    </location>
</feature>
<dbReference type="PANTHER" id="PTHR32322:SF2">
    <property type="entry name" value="EAMA DOMAIN-CONTAINING PROTEIN"/>
    <property type="match status" value="1"/>
</dbReference>
<evidence type="ECO:0000256" key="6">
    <source>
        <dbReference type="SAM" id="Phobius"/>
    </source>
</evidence>
<dbReference type="PANTHER" id="PTHR32322">
    <property type="entry name" value="INNER MEMBRANE TRANSPORTER"/>
    <property type="match status" value="1"/>
</dbReference>
<gene>
    <name evidence="8" type="ORF">KSB_15590</name>
</gene>
<dbReference type="Pfam" id="PF00892">
    <property type="entry name" value="EamA"/>
    <property type="match status" value="2"/>
</dbReference>
<sequence>MLTLLGFGAMVLVWGSFPVAAKIGTEHVPPLLFSAVRFLLAFLLLLLVARWRRESLWITRTQHLRIFLTSLFMVGIPAAIFFASIPYAPAGALTLMWATAPLFVSLFNFRGAGEARGWRLPVSLLIGIAGILLVLLGRVPFLPNQGASIPGFAMSGPALIAELVVLVSAAVYGFGMLLAKRYSADVPVLVMTAWQVFYSGVVILLASLIFEHGGPFAPTWSTLEALLYLVVFCSCISFFLTFWLIRRIGAIRTAYSDFIIPGVTLLLSYWLLGEELSPAKLGGFLLVMLGCALVEK</sequence>
<keyword evidence="5 6" id="KW-0472">Membrane</keyword>
<evidence type="ECO:0000256" key="4">
    <source>
        <dbReference type="ARBA" id="ARBA00022989"/>
    </source>
</evidence>
<dbReference type="SUPFAM" id="SSF103481">
    <property type="entry name" value="Multidrug resistance efflux transporter EmrE"/>
    <property type="match status" value="2"/>
</dbReference>
<dbReference type="InterPro" id="IPR050638">
    <property type="entry name" value="AA-Vitamin_Transporters"/>
</dbReference>
<feature type="transmembrane region" description="Helical" evidence="6">
    <location>
        <begin position="225"/>
        <end position="245"/>
    </location>
</feature>
<dbReference type="InterPro" id="IPR037185">
    <property type="entry name" value="EmrE-like"/>
</dbReference>
<comment type="subcellular location">
    <subcellularLocation>
        <location evidence="1">Membrane</location>
        <topology evidence="1">Multi-pass membrane protein</topology>
    </subcellularLocation>
</comment>
<feature type="transmembrane region" description="Helical" evidence="6">
    <location>
        <begin position="91"/>
        <end position="109"/>
    </location>
</feature>
<reference evidence="8 9" key="1">
    <citation type="journal article" date="2021" name="Int. J. Syst. Evol. Microbiol.">
        <title>Reticulibacter mediterranei gen. nov., sp. nov., within the new family Reticulibacteraceae fam. nov., and Ktedonospora formicarum gen. nov., sp. nov., Ktedonobacter robiniae sp. nov., Dictyobacter formicarum sp. nov. and Dictyobacter arantiisoli sp. nov., belonging to the class Ktedonobacteria.</title>
        <authorList>
            <person name="Yabe S."/>
            <person name="Zheng Y."/>
            <person name="Wang C.M."/>
            <person name="Sakai Y."/>
            <person name="Abe K."/>
            <person name="Yokota A."/>
            <person name="Donadio S."/>
            <person name="Cavaletti L."/>
            <person name="Monciardini P."/>
        </authorList>
    </citation>
    <scope>NUCLEOTIDE SEQUENCE [LARGE SCALE GENOMIC DNA]</scope>
    <source>
        <strain evidence="8 9">SOSP1-30</strain>
    </source>
</reference>
<evidence type="ECO:0000256" key="3">
    <source>
        <dbReference type="ARBA" id="ARBA00022692"/>
    </source>
</evidence>
<feature type="transmembrane region" description="Helical" evidence="6">
    <location>
        <begin position="121"/>
        <end position="139"/>
    </location>
</feature>
<feature type="transmembrane region" description="Helical" evidence="6">
    <location>
        <begin position="31"/>
        <end position="51"/>
    </location>
</feature>
<name>A0ABQ3UK29_9CHLR</name>
<evidence type="ECO:0000256" key="5">
    <source>
        <dbReference type="ARBA" id="ARBA00023136"/>
    </source>
</evidence>